<sequence>QCHAMAHAAAPLCIHTQKRLLLTHTPLELSGIFCSHANVQSAFQLNGCTWCQIKGMAFRLYAAGQQKQLHILGLAKTKGNGLNAEQVNASPHKKNSMQTGMIFLKKSANRRQIPHPSSERFDSSLTIKNQRKH</sequence>
<evidence type="ECO:0000313" key="2">
    <source>
        <dbReference type="Ensembl" id="ENSSMRP00000030737.1"/>
    </source>
</evidence>
<feature type="region of interest" description="Disordered" evidence="1">
    <location>
        <begin position="113"/>
        <end position="133"/>
    </location>
</feature>
<protein>
    <submittedName>
        <fullName evidence="2">Uncharacterized protein</fullName>
    </submittedName>
</protein>
<dbReference type="Ensembl" id="ENSSMRT00000035857.1">
    <property type="protein sequence ID" value="ENSSMRP00000030737.1"/>
    <property type="gene ID" value="ENSSMRG00000023561.1"/>
</dbReference>
<reference evidence="2" key="1">
    <citation type="submission" date="2025-08" db="UniProtKB">
        <authorList>
            <consortium name="Ensembl"/>
        </authorList>
    </citation>
    <scope>IDENTIFICATION</scope>
</reference>
<evidence type="ECO:0000256" key="1">
    <source>
        <dbReference type="SAM" id="MobiDB-lite"/>
    </source>
</evidence>
<dbReference type="Proteomes" id="UP000694421">
    <property type="component" value="Unplaced"/>
</dbReference>
<feature type="compositionally biased region" description="Polar residues" evidence="1">
    <location>
        <begin position="123"/>
        <end position="133"/>
    </location>
</feature>
<reference evidence="2" key="2">
    <citation type="submission" date="2025-09" db="UniProtKB">
        <authorList>
            <consortium name="Ensembl"/>
        </authorList>
    </citation>
    <scope>IDENTIFICATION</scope>
</reference>
<name>A0A8D0EDY2_SALMN</name>
<dbReference type="AlphaFoldDB" id="A0A8D0EDY2"/>
<organism evidence="2 3">
    <name type="scientific">Salvator merianae</name>
    <name type="common">Argentine black and white tegu</name>
    <name type="synonym">Tupinambis merianae</name>
    <dbReference type="NCBI Taxonomy" id="96440"/>
    <lineage>
        <taxon>Eukaryota</taxon>
        <taxon>Metazoa</taxon>
        <taxon>Chordata</taxon>
        <taxon>Craniata</taxon>
        <taxon>Vertebrata</taxon>
        <taxon>Euteleostomi</taxon>
        <taxon>Lepidosauria</taxon>
        <taxon>Squamata</taxon>
        <taxon>Bifurcata</taxon>
        <taxon>Unidentata</taxon>
        <taxon>Episquamata</taxon>
        <taxon>Laterata</taxon>
        <taxon>Teiioidea</taxon>
        <taxon>Teiidae</taxon>
        <taxon>Salvator</taxon>
    </lineage>
</organism>
<accession>A0A8D0EDY2</accession>
<evidence type="ECO:0000313" key="3">
    <source>
        <dbReference type="Proteomes" id="UP000694421"/>
    </source>
</evidence>
<keyword evidence="3" id="KW-1185">Reference proteome</keyword>
<proteinExistence type="predicted"/>